<sequence>MTPAEGDPLTVLLVVDDPAVREEVRAWLDDADHFQTRVGGGRDAFGDDFDVCLLDVAGLRGHADALAAARESSAADRPTVLTVPGDAADPDAALAALGDAAAHVDETLPAPIEWPVLDRRLRTLGRSRRLSAELAASRSRLQRLVRYLPDAVFVVRDGSVTYANPVAESLLGAEAGGLAERDLASLVPAVDRDAVRAMLEAATAAGRGGPVETVLARAVVRDADGGADDGPTGPHETGAVEPTGVDRVPVELAAIDVGDGEVQVIARDIRERRQREEQLALYRRAMDEATVGITIADHTDDEEALIYVNNEFKRLSGLDETEAIGSNPRMLQTDATDVESVARLRRAIDAGEEASVVLLNRRADGRMWYNALDISPIRDADGEVTHYLGFQRDVTERVARDQRLTVLDRVLRHNIRNRLNVVLGYTDHIEEALVTAGEAGTDDGNDGEHGDGENGDGDDGPVPGAIDLDTLRADAEHVRAAAADVLALSDSARRFREGVVDADDADPVDAAAVVEEVTARIAAGTEDAEIRLSLPDERICVAGAAPLSLVTEELVTNAVEHVDTPAIAVSLAVDGDEAVLTVADDGPGITSDSRTPLGYGSETPTEHGQGIGLWLVRWSVDAVGGTVAYESGPDGGARVVARFPAVEDCDGGRAV</sequence>
<dbReference type="Pfam" id="PF02518">
    <property type="entry name" value="HATPase_c"/>
    <property type="match status" value="1"/>
</dbReference>
<dbReference type="InterPro" id="IPR036890">
    <property type="entry name" value="HATPase_C_sf"/>
</dbReference>
<feature type="region of interest" description="Disordered" evidence="2">
    <location>
        <begin position="438"/>
        <end position="464"/>
    </location>
</feature>
<evidence type="ECO:0000313" key="7">
    <source>
        <dbReference type="EMBL" id="MFC7069710.1"/>
    </source>
</evidence>
<comment type="caution">
    <text evidence="7">The sequence shown here is derived from an EMBL/GenBank/DDBJ whole genome shotgun (WGS) entry which is preliminary data.</text>
</comment>
<proteinExistence type="predicted"/>
<dbReference type="InterPro" id="IPR035965">
    <property type="entry name" value="PAS-like_dom_sf"/>
</dbReference>
<dbReference type="SMART" id="SM00387">
    <property type="entry name" value="HATPase_c"/>
    <property type="match status" value="1"/>
</dbReference>
<evidence type="ECO:0000313" key="8">
    <source>
        <dbReference type="Proteomes" id="UP001596461"/>
    </source>
</evidence>
<feature type="domain" description="PAS" evidence="5">
    <location>
        <begin position="278"/>
        <end position="351"/>
    </location>
</feature>
<dbReference type="InterPro" id="IPR004358">
    <property type="entry name" value="Sig_transdc_His_kin-like_C"/>
</dbReference>
<evidence type="ECO:0000259" key="5">
    <source>
        <dbReference type="PROSITE" id="PS50112"/>
    </source>
</evidence>
<dbReference type="NCBIfam" id="TIGR00229">
    <property type="entry name" value="sensory_box"/>
    <property type="match status" value="2"/>
</dbReference>
<dbReference type="InterPro" id="IPR001789">
    <property type="entry name" value="Sig_transdc_resp-reg_receiver"/>
</dbReference>
<dbReference type="Proteomes" id="UP001596461">
    <property type="component" value="Unassembled WGS sequence"/>
</dbReference>
<dbReference type="Gene3D" id="3.30.565.10">
    <property type="entry name" value="Histidine kinase-like ATPase, C-terminal domain"/>
    <property type="match status" value="1"/>
</dbReference>
<dbReference type="InterPro" id="IPR011006">
    <property type="entry name" value="CheY-like_superfamily"/>
</dbReference>
<evidence type="ECO:0000256" key="1">
    <source>
        <dbReference type="PROSITE-ProRule" id="PRU00169"/>
    </source>
</evidence>
<dbReference type="PROSITE" id="PS50110">
    <property type="entry name" value="RESPONSE_REGULATORY"/>
    <property type="match status" value="1"/>
</dbReference>
<dbReference type="InterPro" id="IPR000014">
    <property type="entry name" value="PAS"/>
</dbReference>
<reference evidence="7 8" key="1">
    <citation type="journal article" date="2019" name="Int. J. Syst. Evol. Microbiol.">
        <title>The Global Catalogue of Microorganisms (GCM) 10K type strain sequencing project: providing services to taxonomists for standard genome sequencing and annotation.</title>
        <authorList>
            <consortium name="The Broad Institute Genomics Platform"/>
            <consortium name="The Broad Institute Genome Sequencing Center for Infectious Disease"/>
            <person name="Wu L."/>
            <person name="Ma J."/>
        </authorList>
    </citation>
    <scope>NUCLEOTIDE SEQUENCE [LARGE SCALE GENOMIC DNA]</scope>
    <source>
        <strain evidence="7 8">DT31</strain>
    </source>
</reference>
<feature type="modified residue" description="4-aspartylphosphate" evidence="1">
    <location>
        <position position="55"/>
    </location>
</feature>
<keyword evidence="1" id="KW-0597">Phosphoprotein</keyword>
<dbReference type="SUPFAM" id="SSF55874">
    <property type="entry name" value="ATPase domain of HSP90 chaperone/DNA topoisomerase II/histidine kinase"/>
    <property type="match status" value="1"/>
</dbReference>
<evidence type="ECO:0000259" key="3">
    <source>
        <dbReference type="PROSITE" id="PS50109"/>
    </source>
</evidence>
<feature type="domain" description="Response regulatory" evidence="4">
    <location>
        <begin position="10"/>
        <end position="125"/>
    </location>
</feature>
<dbReference type="PROSITE" id="PS50112">
    <property type="entry name" value="PAS"/>
    <property type="match status" value="1"/>
</dbReference>
<dbReference type="InterPro" id="IPR005467">
    <property type="entry name" value="His_kinase_dom"/>
</dbReference>
<dbReference type="CDD" id="cd16917">
    <property type="entry name" value="HATPase_UhpB-NarQ-NarX-like"/>
    <property type="match status" value="1"/>
</dbReference>
<dbReference type="SMART" id="SM00091">
    <property type="entry name" value="PAS"/>
    <property type="match status" value="2"/>
</dbReference>
<dbReference type="PANTHER" id="PTHR43065">
    <property type="entry name" value="SENSOR HISTIDINE KINASE"/>
    <property type="match status" value="1"/>
</dbReference>
<dbReference type="CDD" id="cd00130">
    <property type="entry name" value="PAS"/>
    <property type="match status" value="2"/>
</dbReference>
<dbReference type="InterPro" id="IPR000700">
    <property type="entry name" value="PAS-assoc_C"/>
</dbReference>
<protein>
    <submittedName>
        <fullName evidence="7">PAS domain S-box protein</fullName>
    </submittedName>
</protein>
<dbReference type="PROSITE" id="PS50113">
    <property type="entry name" value="PAC"/>
    <property type="match status" value="1"/>
</dbReference>
<dbReference type="AlphaFoldDB" id="A0ABD5WC66"/>
<dbReference type="RefSeq" id="WP_284032297.1">
    <property type="nucleotide sequence ID" value="NZ_CP126154.1"/>
</dbReference>
<gene>
    <name evidence="7" type="ORF">ACFQL9_08655</name>
</gene>
<feature type="domain" description="PAC" evidence="6">
    <location>
        <begin position="352"/>
        <end position="406"/>
    </location>
</feature>
<dbReference type="Gene3D" id="3.30.450.20">
    <property type="entry name" value="PAS domain"/>
    <property type="match status" value="2"/>
</dbReference>
<dbReference type="EMBL" id="JBHTAH010000006">
    <property type="protein sequence ID" value="MFC7069710.1"/>
    <property type="molecule type" value="Genomic_DNA"/>
</dbReference>
<evidence type="ECO:0000259" key="4">
    <source>
        <dbReference type="PROSITE" id="PS50110"/>
    </source>
</evidence>
<keyword evidence="8" id="KW-1185">Reference proteome</keyword>
<accession>A0ABD5WC66</accession>
<dbReference type="SUPFAM" id="SSF55785">
    <property type="entry name" value="PYP-like sensor domain (PAS domain)"/>
    <property type="match status" value="2"/>
</dbReference>
<name>A0ABD5WC66_9EURY</name>
<feature type="domain" description="Histidine kinase" evidence="3">
    <location>
        <begin position="410"/>
        <end position="647"/>
    </location>
</feature>
<organism evidence="7 8">
    <name type="scientific">Halobaculum lipolyticum</name>
    <dbReference type="NCBI Taxonomy" id="3032001"/>
    <lineage>
        <taxon>Archaea</taxon>
        <taxon>Methanobacteriati</taxon>
        <taxon>Methanobacteriota</taxon>
        <taxon>Stenosarchaea group</taxon>
        <taxon>Halobacteria</taxon>
        <taxon>Halobacteriales</taxon>
        <taxon>Haloferacaceae</taxon>
        <taxon>Halobaculum</taxon>
    </lineage>
</organism>
<dbReference type="PROSITE" id="PS50109">
    <property type="entry name" value="HIS_KIN"/>
    <property type="match status" value="1"/>
</dbReference>
<evidence type="ECO:0000259" key="6">
    <source>
        <dbReference type="PROSITE" id="PS50113"/>
    </source>
</evidence>
<dbReference type="PRINTS" id="PR00344">
    <property type="entry name" value="BCTRLSENSOR"/>
</dbReference>
<dbReference type="SUPFAM" id="SSF52172">
    <property type="entry name" value="CheY-like"/>
    <property type="match status" value="1"/>
</dbReference>
<dbReference type="PANTHER" id="PTHR43065:SF23">
    <property type="entry name" value="SENSOR HISTIDINE KINASE PDTAS"/>
    <property type="match status" value="1"/>
</dbReference>
<dbReference type="InterPro" id="IPR001610">
    <property type="entry name" value="PAC"/>
</dbReference>
<dbReference type="Pfam" id="PF13188">
    <property type="entry name" value="PAS_8"/>
    <property type="match status" value="1"/>
</dbReference>
<evidence type="ECO:0000256" key="2">
    <source>
        <dbReference type="SAM" id="MobiDB-lite"/>
    </source>
</evidence>
<dbReference type="SMART" id="SM00086">
    <property type="entry name" value="PAC"/>
    <property type="match status" value="1"/>
</dbReference>
<dbReference type="Pfam" id="PF13426">
    <property type="entry name" value="PAS_9"/>
    <property type="match status" value="1"/>
</dbReference>
<dbReference type="InterPro" id="IPR003594">
    <property type="entry name" value="HATPase_dom"/>
</dbReference>
<feature type="region of interest" description="Disordered" evidence="2">
    <location>
        <begin position="585"/>
        <end position="607"/>
    </location>
</feature>
<dbReference type="GeneID" id="81124133"/>